<dbReference type="EMBL" id="KR029608">
    <property type="protein sequence ID" value="AKH48689.1"/>
    <property type="molecule type" value="Genomic_DNA"/>
</dbReference>
<evidence type="ECO:0000313" key="1">
    <source>
        <dbReference type="EMBL" id="AKH48689.1"/>
    </source>
</evidence>
<organism evidence="1">
    <name type="scientific">uncultured marine virus</name>
    <dbReference type="NCBI Taxonomy" id="186617"/>
    <lineage>
        <taxon>Viruses</taxon>
        <taxon>environmental samples</taxon>
    </lineage>
</organism>
<protein>
    <submittedName>
        <fullName evidence="1">Uncharacterized protein</fullName>
    </submittedName>
</protein>
<sequence length="81" mass="9754">MIYTFLASYYRLYLFQRSQSLDLLLGGKIKLCSSHSLKRNYQLLLRNYSSLIYKAHHLDRSKIFLFAHFLSDLVRLRTKEH</sequence>
<reference evidence="1" key="2">
    <citation type="submission" date="2015-03" db="EMBL/GenBank/DDBJ databases">
        <authorList>
            <person name="Chow C.-E.T."/>
            <person name="Winget D.M."/>
            <person name="White R.A.III."/>
            <person name="Hallam S.J."/>
            <person name="Suttle C.A."/>
        </authorList>
    </citation>
    <scope>NUCLEOTIDE SEQUENCE</scope>
    <source>
        <strain evidence="1">Oxic3_2</strain>
    </source>
</reference>
<proteinExistence type="predicted"/>
<accession>A0A0F7L7Z7</accession>
<name>A0A0F7L7Z7_9VIRU</name>
<reference evidence="1" key="1">
    <citation type="journal article" date="2015" name="Front. Microbiol.">
        <title>Combining genomic sequencing methods to explore viral diversity and reveal potential virus-host interactions.</title>
        <authorList>
            <person name="Chow C.E."/>
            <person name="Winget D.M."/>
            <person name="White R.A.III."/>
            <person name="Hallam S.J."/>
            <person name="Suttle C.A."/>
        </authorList>
    </citation>
    <scope>NUCLEOTIDE SEQUENCE</scope>
    <source>
        <strain evidence="1">Oxic3_2</strain>
    </source>
</reference>